<gene>
    <name evidence="3" type="ORF">HUT08_26855</name>
</gene>
<dbReference type="RefSeq" id="WP_176164271.1">
    <property type="nucleotide sequence ID" value="NZ_CP054929.1"/>
</dbReference>
<keyword evidence="4" id="KW-1185">Reference proteome</keyword>
<accession>A0A7H8NG17</accession>
<feature type="region of interest" description="Disordered" evidence="1">
    <location>
        <begin position="455"/>
        <end position="476"/>
    </location>
</feature>
<dbReference type="InterPro" id="IPR045450">
    <property type="entry name" value="VMAP_C"/>
</dbReference>
<dbReference type="SUPFAM" id="SSF50494">
    <property type="entry name" value="Trypsin-like serine proteases"/>
    <property type="match status" value="1"/>
</dbReference>
<evidence type="ECO:0000256" key="1">
    <source>
        <dbReference type="SAM" id="MobiDB-lite"/>
    </source>
</evidence>
<sequence>MHADVEDAALHAAFVSVLGDRGPVGAGVLVADDLVLTCAHVVNSALGRGQFDQAGPPRDALLRLAFPLVDREREVSARVEPGGWRPPRADAIGRAPVVPGRLAHHGDLAVLRLEGSAPPGAEPAPFQLHDCEREVVALWASGNPVTTIRARPRVVAAPWVALDVVGGVGVSAGYSGGPLWDRARQAVVGLVVAVHEDAQAARARGGAGGHQDRSPAVVYGISLPAIESELPRMPPLRVPAARRGVQQLLAALEGVLTTPASVAQCERWLAARFGFPARDLGTDHARLVRLAVGSRRGVPELIEAARTTLARHSAPDGGAAGSPGEPWERLRRAARIVSPTECLTLDQRRDLAGLLARCRQATPDALLAAVLPYDAEPRALSGLADVIDVLEAYEPTDRQPVPPLLRAVVLVAGEERQTADQLTEDLQAWTERVARRMGVPWAAVCQFQADAADRHAAARAPSAPPPPVDGAGGTAGGRLGRAVPRVQIELLPTGGSTLFTYQIWAWDAGAQPRLVVVQDRDAASTRVVEDIRRVLRTEVREDPETALVEFFVAPEWLGLAIDTWESDEGDEGGAFVPGLTRRLVVRTTTRTRECYAGWKRRTAALASAGRLVFGERYADHKVARANLEVRPDVGTVVLCCDPARHGQLLRQCVQAGVHTVLWHRTDHGEQVGLDLSGVLEGTEPRGVPEAVRLERAKAMAEPGIPTHRGGQLSLLHDPPDHRPPPLAPEPWVLAEPAS</sequence>
<dbReference type="Proteomes" id="UP000509303">
    <property type="component" value="Chromosome"/>
</dbReference>
<feature type="region of interest" description="Disordered" evidence="1">
    <location>
        <begin position="700"/>
        <end position="738"/>
    </location>
</feature>
<evidence type="ECO:0000259" key="2">
    <source>
        <dbReference type="Pfam" id="PF20028"/>
    </source>
</evidence>
<dbReference type="Pfam" id="PF20028">
    <property type="entry name" value="VMAP-C"/>
    <property type="match status" value="1"/>
</dbReference>
<feature type="domain" description="vWA-MoxR associated protein C-terminal" evidence="2">
    <location>
        <begin position="499"/>
        <end position="719"/>
    </location>
</feature>
<dbReference type="Pfam" id="PF13365">
    <property type="entry name" value="Trypsin_2"/>
    <property type="match status" value="1"/>
</dbReference>
<organism evidence="3 4">
    <name type="scientific">Streptomyces buecherae</name>
    <dbReference type="NCBI Taxonomy" id="2763006"/>
    <lineage>
        <taxon>Bacteria</taxon>
        <taxon>Bacillati</taxon>
        <taxon>Actinomycetota</taxon>
        <taxon>Actinomycetes</taxon>
        <taxon>Kitasatosporales</taxon>
        <taxon>Streptomycetaceae</taxon>
        <taxon>Streptomyces</taxon>
    </lineage>
</organism>
<dbReference type="AlphaFoldDB" id="A0A7H8NG17"/>
<dbReference type="InterPro" id="IPR009003">
    <property type="entry name" value="Peptidase_S1_PA"/>
</dbReference>
<name>A0A7H8NG17_9ACTN</name>
<evidence type="ECO:0000313" key="3">
    <source>
        <dbReference type="EMBL" id="QKW52558.1"/>
    </source>
</evidence>
<evidence type="ECO:0000313" key="4">
    <source>
        <dbReference type="Proteomes" id="UP000509303"/>
    </source>
</evidence>
<protein>
    <submittedName>
        <fullName evidence="3">Trypsin-like peptidase domain-containing protein</fullName>
    </submittedName>
</protein>
<reference evidence="3 4" key="1">
    <citation type="submission" date="2020-06" db="EMBL/GenBank/DDBJ databases">
        <title>Genome mining for natural products.</title>
        <authorList>
            <person name="Zhang B."/>
            <person name="Shi J."/>
            <person name="Ge H."/>
        </authorList>
    </citation>
    <scope>NUCLEOTIDE SEQUENCE [LARGE SCALE GENOMIC DNA]</scope>
    <source>
        <strain evidence="3 4">NA00687</strain>
    </source>
</reference>
<proteinExistence type="predicted"/>
<dbReference type="EMBL" id="CP054929">
    <property type="protein sequence ID" value="QKW52558.1"/>
    <property type="molecule type" value="Genomic_DNA"/>
</dbReference>